<dbReference type="InterPro" id="IPR058980">
    <property type="entry name" value="Glyco_transf_N"/>
</dbReference>
<dbReference type="PANTHER" id="PTHR11926">
    <property type="entry name" value="GLUCOSYL/GLUCURONOSYL TRANSFERASES"/>
    <property type="match status" value="1"/>
</dbReference>
<dbReference type="InterPro" id="IPR035595">
    <property type="entry name" value="UDP_glycos_trans_CS"/>
</dbReference>
<dbReference type="InterPro" id="IPR002213">
    <property type="entry name" value="UDP_glucos_trans"/>
</dbReference>
<reference evidence="8" key="1">
    <citation type="journal article" date="2008" name="Plant Biotechnol. (Sheffield)">
        <title>Enzymatic preparation of 1-O-hydroxycinnamoyl-beta-D-glucoses and their application to the study of 1-O-hydroxycinnamoyl-beta-D-glucose-dependent acyltransferase in anthocyanin-producing cultured cells of Daucus carota and Glehnia littoralis.</title>
        <authorList>
            <person name="Matsuba Y."/>
            <person name="Okuda Y."/>
            <person name="Abe Y."/>
            <person name="Kitamura Y."/>
            <person name="Terasaka K."/>
            <person name="Mizukami H."/>
            <person name="Kamakura H."/>
            <person name="Kawahara N."/>
            <person name="Goda Y."/>
            <person name="Sasaki N."/>
            <person name="Ozeki Y."/>
        </authorList>
    </citation>
    <scope>NUCLEOTIDE SEQUENCE</scope>
</reference>
<evidence type="ECO:0000256" key="6">
    <source>
        <dbReference type="RuleBase" id="RU362057"/>
    </source>
</evidence>
<evidence type="ECO:0000256" key="5">
    <source>
        <dbReference type="RuleBase" id="RU003718"/>
    </source>
</evidence>
<dbReference type="EMBL" id="AB362221">
    <property type="protein sequence ID" value="BAG14302.1"/>
    <property type="molecule type" value="mRNA"/>
</dbReference>
<name>B1B5E8_GOMGL</name>
<dbReference type="AlphaFoldDB" id="B1B5E8"/>
<comment type="catalytic activity">
    <reaction evidence="4">
        <text>a 3'-hydro-2'-hydroxy-beta-oxodihydrochalcone + UDP-alpha-D-glucose = a 3'-(beta-D-glucopyranosyl)-2'-hydroxy-beta-oxodihydrochalcone + UDP + H(+)</text>
        <dbReference type="Rhea" id="RHEA:51504"/>
        <dbReference type="ChEBI" id="CHEBI:15378"/>
        <dbReference type="ChEBI" id="CHEBI:58223"/>
        <dbReference type="ChEBI" id="CHEBI:58885"/>
        <dbReference type="ChEBI" id="CHEBI:142482"/>
        <dbReference type="ChEBI" id="CHEBI:142483"/>
        <dbReference type="EC" id="2.4.1.360"/>
    </reaction>
    <physiologicalReaction direction="left-to-right" evidence="4">
        <dbReference type="Rhea" id="RHEA:51505"/>
    </physiologicalReaction>
</comment>
<sequence length="504" mass="56306">MGSETHHSNDPQLTHIFMISFPGQGHINPLLRLGKRVASKGLLVTFATTENFGQYIRISNDAISDQPVPVGDGFIRLEFFDDEWPDGDPRKHDMDQYLPQLEKVGRKWVTQRLAALAHEYRPVSCLVNNPFLPWVSDLAEELGLCSAMLWPQSCACFLAYYYFHNNLVPFPSQDALEIDVEIPTLPLLKWDEIPTFLHPTTPYAFLKRAILAQYNNLTKPFCVLMDTFYELEKPTVDHTIELLAPLPIKPVGPLFKKKVTGGSDVRADPIRPDQDCLSWLDGQPDGSVIYISFGTVVFLPQKQVDEIAAALEAADLSFLWVMKPPLKESGWTPHCLPDGFLERVGQNGKVVQFAPQEQVLAHPALACFMTHCGWNSTMESLTSGVPVIAFPSWGDQVTDAKFLCDVYKTGIQLTRGEHEKKIIPRDEVEKCLREATSGPKAEEMKENALKWKAHAEETIADGGSSDQNIDFFVEGVRKRSEVVLAKATNGVDANGYSLHIEANG</sequence>
<comment type="similarity">
    <text evidence="1 5">Belongs to the UDP-glycosyltransferase family.</text>
</comment>
<dbReference type="FunFam" id="3.40.50.2000:FF:000060">
    <property type="entry name" value="Glycosyltransferase"/>
    <property type="match status" value="1"/>
</dbReference>
<evidence type="ECO:0000256" key="4">
    <source>
        <dbReference type="ARBA" id="ARBA00051296"/>
    </source>
</evidence>
<dbReference type="Pfam" id="PF26168">
    <property type="entry name" value="Glyco_transf_N"/>
    <property type="match status" value="1"/>
</dbReference>
<dbReference type="PANTHER" id="PTHR11926:SF986">
    <property type="entry name" value="UDP-GLYCOSYLTRANSFERASE 84A1"/>
    <property type="match status" value="1"/>
</dbReference>
<dbReference type="CAZy" id="GT1">
    <property type="family name" value="Glycosyltransferase Family 1"/>
</dbReference>
<dbReference type="Gene3D" id="3.40.50.2000">
    <property type="entry name" value="Glycogen Phosphorylase B"/>
    <property type="match status" value="2"/>
</dbReference>
<evidence type="ECO:0000256" key="1">
    <source>
        <dbReference type="ARBA" id="ARBA00009995"/>
    </source>
</evidence>
<evidence type="ECO:0000256" key="2">
    <source>
        <dbReference type="ARBA" id="ARBA00022676"/>
    </source>
</evidence>
<keyword evidence="2 5" id="KW-0328">Glycosyltransferase</keyword>
<dbReference type="PROSITE" id="PS00375">
    <property type="entry name" value="UDPGT"/>
    <property type="match status" value="1"/>
</dbReference>
<dbReference type="CDD" id="cd03784">
    <property type="entry name" value="GT1_Gtf-like"/>
    <property type="match status" value="1"/>
</dbReference>
<dbReference type="GO" id="GO:0120514">
    <property type="term" value="F:2-hydroxyflavanone C-glucosyltransferase activity"/>
    <property type="evidence" value="ECO:0007669"/>
    <property type="project" value="UniProtKB-EC"/>
</dbReference>
<organism evidence="8">
    <name type="scientific">Gomphrena globosa</name>
    <name type="common">Globe amaranth</name>
    <dbReference type="NCBI Taxonomy" id="221775"/>
    <lineage>
        <taxon>Eukaryota</taxon>
        <taxon>Viridiplantae</taxon>
        <taxon>Streptophyta</taxon>
        <taxon>Embryophyta</taxon>
        <taxon>Tracheophyta</taxon>
        <taxon>Spermatophyta</taxon>
        <taxon>Magnoliopsida</taxon>
        <taxon>eudicotyledons</taxon>
        <taxon>Gunneridae</taxon>
        <taxon>Pentapetalae</taxon>
        <taxon>Caryophyllales</taxon>
        <taxon>Amaranthaceae</taxon>
        <taxon>Gomphrenoideae</taxon>
        <taxon>Gomphrena</taxon>
    </lineage>
</organism>
<gene>
    <name evidence="8" type="primary">SGT</name>
</gene>
<evidence type="ECO:0000259" key="7">
    <source>
        <dbReference type="Pfam" id="PF26168"/>
    </source>
</evidence>
<dbReference type="GO" id="GO:0080044">
    <property type="term" value="F:quercetin 7-O-glucosyltransferase activity"/>
    <property type="evidence" value="ECO:0007669"/>
    <property type="project" value="TreeGrafter"/>
</dbReference>
<proteinExistence type="evidence at transcript level"/>
<feature type="domain" description="Glycosyltransferase N-terminal" evidence="7">
    <location>
        <begin position="16"/>
        <end position="66"/>
    </location>
</feature>
<dbReference type="GO" id="GO:0080043">
    <property type="term" value="F:quercetin 3-O-glucosyltransferase activity"/>
    <property type="evidence" value="ECO:0007669"/>
    <property type="project" value="TreeGrafter"/>
</dbReference>
<dbReference type="Pfam" id="PF00201">
    <property type="entry name" value="UDPGT"/>
    <property type="match status" value="1"/>
</dbReference>
<accession>B1B5E8</accession>
<protein>
    <recommendedName>
        <fullName evidence="6">Glycosyltransferase</fullName>
        <ecNumber evidence="6">2.4.1.-</ecNumber>
    </recommendedName>
</protein>
<evidence type="ECO:0000256" key="3">
    <source>
        <dbReference type="ARBA" id="ARBA00022679"/>
    </source>
</evidence>
<dbReference type="SUPFAM" id="SSF53756">
    <property type="entry name" value="UDP-Glycosyltransferase/glycogen phosphorylase"/>
    <property type="match status" value="1"/>
</dbReference>
<evidence type="ECO:0000313" key="8">
    <source>
        <dbReference type="EMBL" id="BAG14302.1"/>
    </source>
</evidence>
<keyword evidence="3 5" id="KW-0808">Transferase</keyword>
<dbReference type="EC" id="2.4.1.-" evidence="6"/>